<evidence type="ECO:0000256" key="5">
    <source>
        <dbReference type="ARBA" id="ARBA00022801"/>
    </source>
</evidence>
<keyword evidence="5 8" id="KW-0378">Hydrolase</keyword>
<dbReference type="UniPathway" id="UPA00031">
    <property type="reaction ID" value="UER00013"/>
</dbReference>
<evidence type="ECO:0000256" key="8">
    <source>
        <dbReference type="RuleBase" id="RU366003"/>
    </source>
</evidence>
<dbReference type="Gene3D" id="3.20.20.140">
    <property type="entry name" value="Metal-dependent hydrolases"/>
    <property type="match status" value="1"/>
</dbReference>
<dbReference type="EMBL" id="RBWV01000011">
    <property type="protein sequence ID" value="RKS75638.1"/>
    <property type="molecule type" value="Genomic_DNA"/>
</dbReference>
<feature type="domain" description="PHP" evidence="9">
    <location>
        <begin position="11"/>
        <end position="219"/>
    </location>
</feature>
<proteinExistence type="inferred from homology"/>
<evidence type="ECO:0000313" key="10">
    <source>
        <dbReference type="EMBL" id="RKS75638.1"/>
    </source>
</evidence>
<evidence type="ECO:0000259" key="9">
    <source>
        <dbReference type="Pfam" id="PF02811"/>
    </source>
</evidence>
<dbReference type="RefSeq" id="WP_121193384.1">
    <property type="nucleotide sequence ID" value="NZ_RBWV01000011.1"/>
</dbReference>
<dbReference type="InterPro" id="IPR016195">
    <property type="entry name" value="Pol/histidinol_Pase-like"/>
</dbReference>
<name>A0A420XQQ0_9ACTN</name>
<dbReference type="SUPFAM" id="SSF89550">
    <property type="entry name" value="PHP domain-like"/>
    <property type="match status" value="1"/>
</dbReference>
<dbReference type="GO" id="GO:0005737">
    <property type="term" value="C:cytoplasm"/>
    <property type="evidence" value="ECO:0007669"/>
    <property type="project" value="TreeGrafter"/>
</dbReference>
<keyword evidence="4 8" id="KW-0028">Amino-acid biosynthesis</keyword>
<keyword evidence="6 8" id="KW-0368">Histidine biosynthesis</keyword>
<comment type="catalytic activity">
    <reaction evidence="7 8">
        <text>L-histidinol phosphate + H2O = L-histidinol + phosphate</text>
        <dbReference type="Rhea" id="RHEA:14465"/>
        <dbReference type="ChEBI" id="CHEBI:15377"/>
        <dbReference type="ChEBI" id="CHEBI:43474"/>
        <dbReference type="ChEBI" id="CHEBI:57699"/>
        <dbReference type="ChEBI" id="CHEBI:57980"/>
        <dbReference type="EC" id="3.1.3.15"/>
    </reaction>
</comment>
<keyword evidence="11" id="KW-1185">Reference proteome</keyword>
<dbReference type="Pfam" id="PF02811">
    <property type="entry name" value="PHP"/>
    <property type="match status" value="1"/>
</dbReference>
<evidence type="ECO:0000256" key="7">
    <source>
        <dbReference type="ARBA" id="ARBA00049158"/>
    </source>
</evidence>
<evidence type="ECO:0000256" key="6">
    <source>
        <dbReference type="ARBA" id="ARBA00023102"/>
    </source>
</evidence>
<comment type="caution">
    <text evidence="10">The sequence shown here is derived from an EMBL/GenBank/DDBJ whole genome shotgun (WGS) entry which is preliminary data.</text>
</comment>
<dbReference type="PANTHER" id="PTHR21039">
    <property type="entry name" value="HISTIDINOL PHOSPHATASE-RELATED"/>
    <property type="match status" value="1"/>
</dbReference>
<dbReference type="InterPro" id="IPR010140">
    <property type="entry name" value="Histidinol_P_phosphatase_HisJ"/>
</dbReference>
<dbReference type="InterPro" id="IPR004013">
    <property type="entry name" value="PHP_dom"/>
</dbReference>
<dbReference type="InParanoid" id="A0A420XQQ0"/>
<evidence type="ECO:0000256" key="2">
    <source>
        <dbReference type="ARBA" id="ARBA00009152"/>
    </source>
</evidence>
<evidence type="ECO:0000313" key="11">
    <source>
        <dbReference type="Proteomes" id="UP000281955"/>
    </source>
</evidence>
<dbReference type="AlphaFoldDB" id="A0A420XQQ0"/>
<evidence type="ECO:0000256" key="1">
    <source>
        <dbReference type="ARBA" id="ARBA00004970"/>
    </source>
</evidence>
<gene>
    <name evidence="10" type="ORF">CLV35_2115</name>
</gene>
<accession>A0A420XQQ0</accession>
<sequence length="281" mass="30754">MDPQGGPLPADSHVHTEWSWDATRVGDMDASCARAVSLGLPAVAFTEHVDMTPFRAGFLADVHPELVDDGTLTAPPLDVEGYLEAVERCRSKYRDLTILTGVEVGQPHLHRRAVDALVARGGFQRVLGSLHALPDGDDFAEPWELFPHRPAPEVVRDYLAEIPRVVAGSQAFSALAHIDYAVRSWPDDAGPFDPLDFEDELRLALRSVAEGERVLEINTRLPLAPLVVRWWREEGGQRVTFGSDAHRPEFVGHGFSDAAQLAAAEGFRPDHQPGAAWLLAG</sequence>
<comment type="pathway">
    <text evidence="1 8">Amino-acid biosynthesis; L-histidine biosynthesis; L-histidine from 5-phospho-alpha-D-ribose 1-diphosphate: step 8/9.</text>
</comment>
<dbReference type="GO" id="GO:0004401">
    <property type="term" value="F:histidinol-phosphatase activity"/>
    <property type="evidence" value="ECO:0007669"/>
    <property type="project" value="UniProtKB-UniRule"/>
</dbReference>
<dbReference type="EC" id="3.1.3.15" evidence="3 8"/>
<comment type="similarity">
    <text evidence="2 8">Belongs to the PHP hydrolase family. HisK subfamily.</text>
</comment>
<dbReference type="GO" id="GO:0000105">
    <property type="term" value="P:L-histidine biosynthetic process"/>
    <property type="evidence" value="ECO:0007669"/>
    <property type="project" value="UniProtKB-UniRule"/>
</dbReference>
<evidence type="ECO:0000256" key="4">
    <source>
        <dbReference type="ARBA" id="ARBA00022605"/>
    </source>
</evidence>
<dbReference type="OrthoDB" id="6637113at2"/>
<protein>
    <recommendedName>
        <fullName evidence="3 8">Histidinol-phosphatase</fullName>
        <shortName evidence="8">HolPase</shortName>
        <ecNumber evidence="3 8">3.1.3.15</ecNumber>
    </recommendedName>
</protein>
<reference evidence="10 11" key="1">
    <citation type="submission" date="2018-10" db="EMBL/GenBank/DDBJ databases">
        <title>Genomic Encyclopedia of Archaeal and Bacterial Type Strains, Phase II (KMG-II): from individual species to whole genera.</title>
        <authorList>
            <person name="Goeker M."/>
        </authorList>
    </citation>
    <scope>NUCLEOTIDE SEQUENCE [LARGE SCALE GENOMIC DNA]</scope>
    <source>
        <strain evidence="10 11">RP-AC37</strain>
    </source>
</reference>
<evidence type="ECO:0000256" key="3">
    <source>
        <dbReference type="ARBA" id="ARBA00013085"/>
    </source>
</evidence>
<organism evidence="10 11">
    <name type="scientific">Motilibacter peucedani</name>
    <dbReference type="NCBI Taxonomy" id="598650"/>
    <lineage>
        <taxon>Bacteria</taxon>
        <taxon>Bacillati</taxon>
        <taxon>Actinomycetota</taxon>
        <taxon>Actinomycetes</taxon>
        <taxon>Motilibacterales</taxon>
        <taxon>Motilibacteraceae</taxon>
        <taxon>Motilibacter</taxon>
    </lineage>
</organism>
<dbReference type="Proteomes" id="UP000281955">
    <property type="component" value="Unassembled WGS sequence"/>
</dbReference>
<dbReference type="PANTHER" id="PTHR21039:SF0">
    <property type="entry name" value="HISTIDINOL-PHOSPHATASE"/>
    <property type="match status" value="1"/>
</dbReference>